<comment type="caution">
    <text evidence="2">The sequence shown here is derived from an EMBL/GenBank/DDBJ whole genome shotgun (WGS) entry which is preliminary data.</text>
</comment>
<proteinExistence type="predicted"/>
<dbReference type="AlphaFoldDB" id="A0AAV9REW8"/>
<dbReference type="Proteomes" id="UP001311232">
    <property type="component" value="Unassembled WGS sequence"/>
</dbReference>
<feature type="compositionally biased region" description="Gly residues" evidence="1">
    <location>
        <begin position="30"/>
        <end position="39"/>
    </location>
</feature>
<sequence length="105" mass="11304">MNPATPFLSELIVSTPTERRGPPHCHSASGRGGGGGGGGRVVSVFKQHLNCSSGAQTFTCGVCPVWRSLHDEVLVLNNLLCVRQYRPLVEVIRDRTGCVFRQTAV</sequence>
<accession>A0AAV9REW8</accession>
<dbReference type="EMBL" id="JAHHUM010002023">
    <property type="protein sequence ID" value="KAK5607458.1"/>
    <property type="molecule type" value="Genomic_DNA"/>
</dbReference>
<evidence type="ECO:0000313" key="3">
    <source>
        <dbReference type="Proteomes" id="UP001311232"/>
    </source>
</evidence>
<feature type="region of interest" description="Disordered" evidence="1">
    <location>
        <begin position="15"/>
        <end position="39"/>
    </location>
</feature>
<evidence type="ECO:0000256" key="1">
    <source>
        <dbReference type="SAM" id="MobiDB-lite"/>
    </source>
</evidence>
<keyword evidence="3" id="KW-1185">Reference proteome</keyword>
<protein>
    <submittedName>
        <fullName evidence="2">Uncharacterized protein</fullName>
    </submittedName>
</protein>
<organism evidence="2 3">
    <name type="scientific">Crenichthys baileyi</name>
    <name type="common">White River springfish</name>
    <dbReference type="NCBI Taxonomy" id="28760"/>
    <lineage>
        <taxon>Eukaryota</taxon>
        <taxon>Metazoa</taxon>
        <taxon>Chordata</taxon>
        <taxon>Craniata</taxon>
        <taxon>Vertebrata</taxon>
        <taxon>Euteleostomi</taxon>
        <taxon>Actinopterygii</taxon>
        <taxon>Neopterygii</taxon>
        <taxon>Teleostei</taxon>
        <taxon>Neoteleostei</taxon>
        <taxon>Acanthomorphata</taxon>
        <taxon>Ovalentaria</taxon>
        <taxon>Atherinomorphae</taxon>
        <taxon>Cyprinodontiformes</taxon>
        <taxon>Goodeidae</taxon>
        <taxon>Crenichthys</taxon>
    </lineage>
</organism>
<evidence type="ECO:0000313" key="2">
    <source>
        <dbReference type="EMBL" id="KAK5607458.1"/>
    </source>
</evidence>
<gene>
    <name evidence="2" type="ORF">CRENBAI_021206</name>
</gene>
<name>A0AAV9REW8_9TELE</name>
<reference evidence="2 3" key="1">
    <citation type="submission" date="2021-06" db="EMBL/GenBank/DDBJ databases">
        <authorList>
            <person name="Palmer J.M."/>
        </authorList>
    </citation>
    <scope>NUCLEOTIDE SEQUENCE [LARGE SCALE GENOMIC DNA]</scope>
    <source>
        <strain evidence="2 3">MEX-2019</strain>
        <tissue evidence="2">Muscle</tissue>
    </source>
</reference>